<dbReference type="SMART" id="SM00411">
    <property type="entry name" value="BHL"/>
    <property type="match status" value="1"/>
</dbReference>
<dbReference type="GO" id="GO:0030527">
    <property type="term" value="F:structural constituent of chromatin"/>
    <property type="evidence" value="ECO:0007669"/>
    <property type="project" value="InterPro"/>
</dbReference>
<dbReference type="CDD" id="cd13831">
    <property type="entry name" value="HU"/>
    <property type="match status" value="1"/>
</dbReference>
<dbReference type="PRINTS" id="PR01727">
    <property type="entry name" value="DNABINDINGHU"/>
</dbReference>
<reference evidence="5 6" key="1">
    <citation type="submission" date="2017-08" db="EMBL/GenBank/DDBJ databases">
        <title>Complete Genome Sequence of Bacillus kochii Oregon-R-modENCODE STRAIN BDGP4, isolated from Drosophila melanogaster gut.</title>
        <authorList>
            <person name="Wan K.H."/>
            <person name="Yu C."/>
            <person name="Park S."/>
            <person name="Hammonds A.S."/>
            <person name="Booth B.W."/>
            <person name="Celniker S.E."/>
        </authorList>
    </citation>
    <scope>NUCLEOTIDE SEQUENCE [LARGE SCALE GENOMIC DNA]</scope>
    <source>
        <strain evidence="5 6">BDGP4</strain>
    </source>
</reference>
<evidence type="ECO:0000313" key="5">
    <source>
        <dbReference type="EMBL" id="ASV69188.1"/>
    </source>
</evidence>
<dbReference type="GO" id="GO:1990103">
    <property type="term" value="C:DnaA-HU complex"/>
    <property type="evidence" value="ECO:0007669"/>
    <property type="project" value="UniProtKB-ARBA"/>
</dbReference>
<evidence type="ECO:0000256" key="4">
    <source>
        <dbReference type="RuleBase" id="RU003939"/>
    </source>
</evidence>
<dbReference type="Proteomes" id="UP000215137">
    <property type="component" value="Chromosome"/>
</dbReference>
<dbReference type="GO" id="GO:0042802">
    <property type="term" value="F:identical protein binding"/>
    <property type="evidence" value="ECO:0007669"/>
    <property type="project" value="UniProtKB-ARBA"/>
</dbReference>
<protein>
    <submittedName>
        <fullName evidence="5">DNA-binding protein</fullName>
    </submittedName>
</protein>
<dbReference type="EMBL" id="CP022983">
    <property type="protein sequence ID" value="ASV69188.1"/>
    <property type="molecule type" value="Genomic_DNA"/>
</dbReference>
<dbReference type="FunFam" id="4.10.520.10:FF:000001">
    <property type="entry name" value="DNA-binding protein HU"/>
    <property type="match status" value="1"/>
</dbReference>
<dbReference type="InterPro" id="IPR000119">
    <property type="entry name" value="Hist_DNA-bd"/>
</dbReference>
<dbReference type="GO" id="GO:0010467">
    <property type="term" value="P:gene expression"/>
    <property type="evidence" value="ECO:0007669"/>
    <property type="project" value="UniProtKB-ARBA"/>
</dbReference>
<gene>
    <name evidence="5" type="ORF">CKF48_18885</name>
</gene>
<dbReference type="GO" id="GO:0030261">
    <property type="term" value="P:chromosome condensation"/>
    <property type="evidence" value="ECO:0007669"/>
    <property type="project" value="UniProtKB-KW"/>
</dbReference>
<dbReference type="PROSITE" id="PS00045">
    <property type="entry name" value="HISTONE_LIKE"/>
    <property type="match status" value="1"/>
</dbReference>
<dbReference type="InterPro" id="IPR010992">
    <property type="entry name" value="IHF-like_DNA-bd_dom_sf"/>
</dbReference>
<accession>A0A248TLT2</accession>
<evidence type="ECO:0000256" key="3">
    <source>
        <dbReference type="ARBA" id="ARBA00023125"/>
    </source>
</evidence>
<dbReference type="PANTHER" id="PTHR33175:SF3">
    <property type="entry name" value="DNA-BINDING PROTEIN HU-BETA"/>
    <property type="match status" value="1"/>
</dbReference>
<dbReference type="GO" id="GO:0006270">
    <property type="term" value="P:DNA replication initiation"/>
    <property type="evidence" value="ECO:0007669"/>
    <property type="project" value="UniProtKB-ARBA"/>
</dbReference>
<dbReference type="KEGG" id="bko:CKF48_18885"/>
<dbReference type="Pfam" id="PF00216">
    <property type="entry name" value="Bac_DNA_binding"/>
    <property type="match status" value="1"/>
</dbReference>
<evidence type="ECO:0000313" key="6">
    <source>
        <dbReference type="Proteomes" id="UP000215137"/>
    </source>
</evidence>
<comment type="similarity">
    <text evidence="1 4">Belongs to the bacterial histone-like protein family.</text>
</comment>
<proteinExistence type="inferred from homology"/>
<dbReference type="InterPro" id="IPR020816">
    <property type="entry name" value="Histone-like_DNA-bd_CS"/>
</dbReference>
<dbReference type="Gene3D" id="4.10.520.10">
    <property type="entry name" value="IHF-like DNA-binding proteins"/>
    <property type="match status" value="1"/>
</dbReference>
<keyword evidence="3 5" id="KW-0238">DNA-binding</keyword>
<dbReference type="GO" id="GO:1990178">
    <property type="term" value="C:HU-DNA complex"/>
    <property type="evidence" value="ECO:0007669"/>
    <property type="project" value="UniProtKB-ARBA"/>
</dbReference>
<evidence type="ECO:0000256" key="2">
    <source>
        <dbReference type="ARBA" id="ARBA00023067"/>
    </source>
</evidence>
<organism evidence="5 6">
    <name type="scientific">Cytobacillus kochii</name>
    <dbReference type="NCBI Taxonomy" id="859143"/>
    <lineage>
        <taxon>Bacteria</taxon>
        <taxon>Bacillati</taxon>
        <taxon>Bacillota</taxon>
        <taxon>Bacilli</taxon>
        <taxon>Bacillales</taxon>
        <taxon>Bacillaceae</taxon>
        <taxon>Cytobacillus</taxon>
    </lineage>
</organism>
<sequence length="114" mass="12759">MFTNECKESLFYWVYDIFWEEVKVMNKTELINAVAEASELSKKDATKAVDAVFDTVLDALKNGDKVQLIGFGNFEVRERAARKGRNPQTGEEIEIAASKVPAFKPGKALKDAVK</sequence>
<evidence type="ECO:0000256" key="1">
    <source>
        <dbReference type="ARBA" id="ARBA00010529"/>
    </source>
</evidence>
<keyword evidence="6" id="KW-1185">Reference proteome</keyword>
<dbReference type="PANTHER" id="PTHR33175">
    <property type="entry name" value="DNA-BINDING PROTEIN HU"/>
    <property type="match status" value="1"/>
</dbReference>
<dbReference type="GO" id="GO:0003677">
    <property type="term" value="F:DNA binding"/>
    <property type="evidence" value="ECO:0007669"/>
    <property type="project" value="UniProtKB-KW"/>
</dbReference>
<name>A0A248TLT2_9BACI</name>
<dbReference type="SUPFAM" id="SSF47729">
    <property type="entry name" value="IHF-like DNA-binding proteins"/>
    <property type="match status" value="1"/>
</dbReference>
<dbReference type="AlphaFoldDB" id="A0A248TLT2"/>
<keyword evidence="2" id="KW-0226">DNA condensation</keyword>
<dbReference type="GO" id="GO:0005829">
    <property type="term" value="C:cytosol"/>
    <property type="evidence" value="ECO:0007669"/>
    <property type="project" value="TreeGrafter"/>
</dbReference>